<dbReference type="SUPFAM" id="SSF52317">
    <property type="entry name" value="Class I glutamine amidotransferase-like"/>
    <property type="match status" value="1"/>
</dbReference>
<organism evidence="5 6">
    <name type="scientific">Bdellovibrio bacteriovorus</name>
    <dbReference type="NCBI Taxonomy" id="959"/>
    <lineage>
        <taxon>Bacteria</taxon>
        <taxon>Pseudomonadati</taxon>
        <taxon>Bdellovibrionota</taxon>
        <taxon>Bdellovibrionia</taxon>
        <taxon>Bdellovibrionales</taxon>
        <taxon>Pseudobdellovibrionaceae</taxon>
        <taxon>Bdellovibrio</taxon>
    </lineage>
</organism>
<evidence type="ECO:0000256" key="1">
    <source>
        <dbReference type="ARBA" id="ARBA00023016"/>
    </source>
</evidence>
<dbReference type="PANTHER" id="PTHR48094:SF11">
    <property type="entry name" value="GLUTATHIONE-INDEPENDENT GLYOXALASE HSP31-RELATED"/>
    <property type="match status" value="1"/>
</dbReference>
<feature type="domain" description="DJ-1/PfpI" evidence="4">
    <location>
        <begin position="30"/>
        <end position="223"/>
    </location>
</feature>
<comment type="similarity">
    <text evidence="3">Belongs to the peptidase C56 family. HSP31-like subfamily.</text>
</comment>
<dbReference type="CDD" id="cd03141">
    <property type="entry name" value="GATase1_Hsp31_like"/>
    <property type="match status" value="1"/>
</dbReference>
<sequence length="253" mass="28062">MDKPKNQVLFVLTSSDRLGGSGHKTGAYLSEITHPYDEFMRAGYEVTMISPQGGKVPLDGVKMDDPINATWMNDTDFALQLETTQTPWQVQPRDFAAVFFVGGHGAMYDLPDHLHLRELVSEIYENQGVIAAVCHGAAGLVNLRLPDGPFLVQGHEVTCFSNEEEETVGMESVVPFLLEDKLKEQGARVTTAPKFTCNVIKSGRLITGQNPASAAAVARAVIETLRYMEDGRWVPDEDWCDWQQHNNELRGLL</sequence>
<evidence type="ECO:0000256" key="3">
    <source>
        <dbReference type="ARBA" id="ARBA00038493"/>
    </source>
</evidence>
<dbReference type="InterPro" id="IPR050325">
    <property type="entry name" value="Prot/Nucl_acid_deglycase"/>
</dbReference>
<dbReference type="InterPro" id="IPR002818">
    <property type="entry name" value="DJ-1/PfpI"/>
</dbReference>
<dbReference type="Gene3D" id="3.40.50.880">
    <property type="match status" value="1"/>
</dbReference>
<dbReference type="AlphaFoldDB" id="A0A150WLT7"/>
<keyword evidence="1" id="KW-0346">Stress response</keyword>
<evidence type="ECO:0000259" key="4">
    <source>
        <dbReference type="Pfam" id="PF01965"/>
    </source>
</evidence>
<proteinExistence type="inferred from homology"/>
<dbReference type="RefSeq" id="WP_061835451.1">
    <property type="nucleotide sequence ID" value="NZ_LUKE01000002.1"/>
</dbReference>
<dbReference type="GO" id="GO:0005737">
    <property type="term" value="C:cytoplasm"/>
    <property type="evidence" value="ECO:0007669"/>
    <property type="project" value="TreeGrafter"/>
</dbReference>
<accession>A0A150WLT7</accession>
<dbReference type="EMBL" id="LUKE01000002">
    <property type="protein sequence ID" value="KYG64940.1"/>
    <property type="molecule type" value="Genomic_DNA"/>
</dbReference>
<reference evidence="5 6" key="1">
    <citation type="submission" date="2016-03" db="EMBL/GenBank/DDBJ databases">
        <authorList>
            <person name="Ploux O."/>
        </authorList>
    </citation>
    <scope>NUCLEOTIDE SEQUENCE [LARGE SCALE GENOMIC DNA]</scope>
    <source>
        <strain evidence="5 6">R0</strain>
    </source>
</reference>
<keyword evidence="2" id="KW-0456">Lyase</keyword>
<dbReference type="Pfam" id="PF01965">
    <property type="entry name" value="DJ-1_PfpI"/>
    <property type="match status" value="1"/>
</dbReference>
<name>A0A150WLT7_BDEBC</name>
<comment type="caution">
    <text evidence="5">The sequence shown here is derived from an EMBL/GenBank/DDBJ whole genome shotgun (WGS) entry which is preliminary data.</text>
</comment>
<dbReference type="PANTHER" id="PTHR48094">
    <property type="entry name" value="PROTEIN/NUCLEIC ACID DEGLYCASE DJ-1-RELATED"/>
    <property type="match status" value="1"/>
</dbReference>
<dbReference type="InterPro" id="IPR029062">
    <property type="entry name" value="Class_I_gatase-like"/>
</dbReference>
<dbReference type="OrthoDB" id="5290541at2"/>
<dbReference type="GO" id="GO:0019172">
    <property type="term" value="F:glyoxalase III activity"/>
    <property type="evidence" value="ECO:0007669"/>
    <property type="project" value="TreeGrafter"/>
</dbReference>
<dbReference type="GO" id="GO:0019243">
    <property type="term" value="P:methylglyoxal catabolic process to D-lactate via S-lactoyl-glutathione"/>
    <property type="evidence" value="ECO:0007669"/>
    <property type="project" value="TreeGrafter"/>
</dbReference>
<evidence type="ECO:0000313" key="5">
    <source>
        <dbReference type="EMBL" id="KYG64940.1"/>
    </source>
</evidence>
<evidence type="ECO:0000313" key="6">
    <source>
        <dbReference type="Proteomes" id="UP000075320"/>
    </source>
</evidence>
<evidence type="ECO:0000256" key="2">
    <source>
        <dbReference type="ARBA" id="ARBA00023239"/>
    </source>
</evidence>
<gene>
    <name evidence="5" type="ORF">AZI86_12135</name>
</gene>
<keyword evidence="6" id="KW-1185">Reference proteome</keyword>
<dbReference type="Proteomes" id="UP000075320">
    <property type="component" value="Unassembled WGS sequence"/>
</dbReference>
<protein>
    <submittedName>
        <fullName evidence="5">Thiamine biosynthesis protein ThiJ</fullName>
    </submittedName>
</protein>